<dbReference type="RefSeq" id="WP_036712510.1">
    <property type="nucleotide sequence ID" value="NZ_CP051542.1"/>
</dbReference>
<sequence length="92" mass="9942">MADASQIKDDMEIVGADGVHVGVVDHMDGDRIKMKRKDEAHGVKMEHHHYIPMGNVASVDGGKVWLSADAANARQLLEEEDGSPVDHGDAAR</sequence>
<reference evidence="4" key="4">
    <citation type="submission" date="2016-10" db="EMBL/GenBank/DDBJ databases">
        <authorList>
            <person name="Varghese N."/>
            <person name="Submissions S."/>
        </authorList>
    </citation>
    <scope>NUCLEOTIDE SEQUENCE [LARGE SCALE GENOMIC DNA]</scope>
    <source>
        <strain evidence="4">DSM 29303</strain>
    </source>
</reference>
<evidence type="ECO:0000313" key="3">
    <source>
        <dbReference type="Proteomes" id="UP000029858"/>
    </source>
</evidence>
<dbReference type="EMBL" id="FNNA01000001">
    <property type="protein sequence ID" value="SDW12185.1"/>
    <property type="molecule type" value="Genomic_DNA"/>
</dbReference>
<dbReference type="Proteomes" id="UP000029858">
    <property type="component" value="Unassembled WGS sequence"/>
</dbReference>
<proteinExistence type="predicted"/>
<dbReference type="EMBL" id="JRKQ01000159">
    <property type="protein sequence ID" value="KGJ18116.1"/>
    <property type="molecule type" value="Genomic_DNA"/>
</dbReference>
<dbReference type="Proteomes" id="UP000182944">
    <property type="component" value="Unassembled WGS sequence"/>
</dbReference>
<protein>
    <submittedName>
        <fullName evidence="1">Uncharacterized protein</fullName>
    </submittedName>
</protein>
<reference evidence="2" key="3">
    <citation type="submission" date="2016-10" db="EMBL/GenBank/DDBJ databases">
        <authorList>
            <person name="de Groot N.N."/>
        </authorList>
    </citation>
    <scope>NUCLEOTIDE SEQUENCE [LARGE SCALE GENOMIC DNA]</scope>
    <source>
        <strain evidence="2">DSM 29303</strain>
    </source>
</reference>
<reference evidence="1 3" key="1">
    <citation type="submission" date="2014-09" db="EMBL/GenBank/DDBJ databases">
        <authorList>
            <person name="McGinnis J.M."/>
            <person name="Wolfgang W.J."/>
        </authorList>
    </citation>
    <scope>NUCLEOTIDE SEQUENCE [LARGE SCALE GENOMIC DNA]</scope>
    <source>
        <strain evidence="1 3">5503</strain>
    </source>
</reference>
<gene>
    <name evidence="1" type="ORF">IX56_16925</name>
    <name evidence="2" type="ORF">SAMN05444276_101168</name>
</gene>
<evidence type="ECO:0000313" key="1">
    <source>
        <dbReference type="EMBL" id="KGJ18116.1"/>
    </source>
</evidence>
<reference evidence="1 3" key="2">
    <citation type="submission" date="2014-10" db="EMBL/GenBank/DDBJ databases">
        <title>Paracoccus sanguinis sp. nov., isolated from clinical specimens of New York State patients.</title>
        <authorList>
            <person name="Mingle L.A."/>
            <person name="Cole J.A."/>
            <person name="Lapierre P."/>
            <person name="Musser K.A."/>
        </authorList>
    </citation>
    <scope>NUCLEOTIDE SEQUENCE [LARGE SCALE GENOMIC DNA]</scope>
    <source>
        <strain evidence="1 3">5503</strain>
    </source>
</reference>
<evidence type="ECO:0000313" key="4">
    <source>
        <dbReference type="Proteomes" id="UP000182944"/>
    </source>
</evidence>
<accession>A0A099FU33</accession>
<keyword evidence="4" id="KW-1185">Reference proteome</keyword>
<dbReference type="Pfam" id="PF09939">
    <property type="entry name" value="DUF2171"/>
    <property type="match status" value="1"/>
</dbReference>
<dbReference type="OrthoDB" id="9803697at2"/>
<dbReference type="InterPro" id="IPR018684">
    <property type="entry name" value="DUF2171"/>
</dbReference>
<evidence type="ECO:0000313" key="2">
    <source>
        <dbReference type="EMBL" id="SDW12185.1"/>
    </source>
</evidence>
<organism evidence="1 3">
    <name type="scientific">Paracoccus sanguinis</name>
    <dbReference type="NCBI Taxonomy" id="1545044"/>
    <lineage>
        <taxon>Bacteria</taxon>
        <taxon>Pseudomonadati</taxon>
        <taxon>Pseudomonadota</taxon>
        <taxon>Alphaproteobacteria</taxon>
        <taxon>Rhodobacterales</taxon>
        <taxon>Paracoccaceae</taxon>
        <taxon>Paracoccus</taxon>
    </lineage>
</organism>
<dbReference type="AlphaFoldDB" id="A0A099FU33"/>
<dbReference type="STRING" id="1545044.SAMN05444276_101168"/>
<accession>A0A099G688</accession>
<name>A0A099FU33_9RHOB</name>